<reference evidence="2 3" key="1">
    <citation type="journal article" date="2019" name="Int. J. Syst. Evol. Microbiol.">
        <title>The Global Catalogue of Microorganisms (GCM) 10K type strain sequencing project: providing services to taxonomists for standard genome sequencing and annotation.</title>
        <authorList>
            <consortium name="The Broad Institute Genomics Platform"/>
            <consortium name="The Broad Institute Genome Sequencing Center for Infectious Disease"/>
            <person name="Wu L."/>
            <person name="Ma J."/>
        </authorList>
    </citation>
    <scope>NUCLEOTIDE SEQUENCE [LARGE SCALE GENOMIC DNA]</scope>
    <source>
        <strain evidence="2 3">JCM 15421</strain>
    </source>
</reference>
<accession>A0ABN1IYG2</accession>
<protein>
    <recommendedName>
        <fullName evidence="4">Cytochrome-c oxidase</fullName>
    </recommendedName>
</protein>
<evidence type="ECO:0008006" key="4">
    <source>
        <dbReference type="Google" id="ProtNLM"/>
    </source>
</evidence>
<proteinExistence type="predicted"/>
<dbReference type="Gene3D" id="1.20.210.10">
    <property type="entry name" value="Cytochrome c oxidase-like, subunit I domain"/>
    <property type="match status" value="1"/>
</dbReference>
<feature type="transmembrane region" description="Helical" evidence="1">
    <location>
        <begin position="38"/>
        <end position="57"/>
    </location>
</feature>
<dbReference type="EMBL" id="BAAAEU010000027">
    <property type="protein sequence ID" value="GAA0723770.1"/>
    <property type="molecule type" value="Genomic_DNA"/>
</dbReference>
<dbReference type="InterPro" id="IPR036927">
    <property type="entry name" value="Cyt_c_oxase-like_su1_sf"/>
</dbReference>
<dbReference type="Proteomes" id="UP001501523">
    <property type="component" value="Unassembled WGS sequence"/>
</dbReference>
<keyword evidence="1" id="KW-1133">Transmembrane helix</keyword>
<name>A0ABN1IYG2_9GAMM</name>
<keyword evidence="3" id="KW-1185">Reference proteome</keyword>
<gene>
    <name evidence="2" type="ORF">GCM10009105_35950</name>
</gene>
<keyword evidence="1" id="KW-0472">Membrane</keyword>
<dbReference type="RefSeq" id="WP_343793782.1">
    <property type="nucleotide sequence ID" value="NZ_BAAAEU010000027.1"/>
</dbReference>
<keyword evidence="1" id="KW-0812">Transmembrane</keyword>
<sequence length="128" mass="13709">MPGNAGVIWIKLATIYFVIGVGWGIYMGASGDHSLFPVHAHINLLGWVSLALIGLIYRQFPGLATTRLAKIQFWLYNLPLPFLLLALTGLLRGNTALEPVVGIGSAIVGVAVVLFAVNIFRNLKAPAS</sequence>
<evidence type="ECO:0000313" key="2">
    <source>
        <dbReference type="EMBL" id="GAA0723770.1"/>
    </source>
</evidence>
<organism evidence="2 3">
    <name type="scientific">Dokdonella soli</name>
    <dbReference type="NCBI Taxonomy" id="529810"/>
    <lineage>
        <taxon>Bacteria</taxon>
        <taxon>Pseudomonadati</taxon>
        <taxon>Pseudomonadota</taxon>
        <taxon>Gammaproteobacteria</taxon>
        <taxon>Lysobacterales</taxon>
        <taxon>Rhodanobacteraceae</taxon>
        <taxon>Dokdonella</taxon>
    </lineage>
</organism>
<feature type="transmembrane region" description="Helical" evidence="1">
    <location>
        <begin position="99"/>
        <end position="120"/>
    </location>
</feature>
<comment type="caution">
    <text evidence="2">The sequence shown here is derived from an EMBL/GenBank/DDBJ whole genome shotgun (WGS) entry which is preliminary data.</text>
</comment>
<feature type="transmembrane region" description="Helical" evidence="1">
    <location>
        <begin position="7"/>
        <end position="26"/>
    </location>
</feature>
<evidence type="ECO:0000256" key="1">
    <source>
        <dbReference type="SAM" id="Phobius"/>
    </source>
</evidence>
<evidence type="ECO:0000313" key="3">
    <source>
        <dbReference type="Proteomes" id="UP001501523"/>
    </source>
</evidence>
<feature type="transmembrane region" description="Helical" evidence="1">
    <location>
        <begin position="73"/>
        <end position="93"/>
    </location>
</feature>
<dbReference type="SUPFAM" id="SSF81442">
    <property type="entry name" value="Cytochrome c oxidase subunit I-like"/>
    <property type="match status" value="1"/>
</dbReference>